<keyword evidence="6" id="KW-0564">Palmitate</keyword>
<gene>
    <name evidence="10" type="ORF">FHS19_006081</name>
</gene>
<dbReference type="InterPro" id="IPR008844">
    <property type="entry name" value="Spore_GerAC-like"/>
</dbReference>
<keyword evidence="3" id="KW-0309">Germination</keyword>
<evidence type="ECO:0000256" key="5">
    <source>
        <dbReference type="ARBA" id="ARBA00023136"/>
    </source>
</evidence>
<dbReference type="NCBIfam" id="TIGR02887">
    <property type="entry name" value="spore_ger_x_C"/>
    <property type="match status" value="1"/>
</dbReference>
<dbReference type="Pfam" id="PF25198">
    <property type="entry name" value="Spore_GerAC_N"/>
    <property type="match status" value="1"/>
</dbReference>
<accession>A0A839TY29</accession>
<comment type="subcellular location">
    <subcellularLocation>
        <location evidence="1">Membrane</location>
        <topology evidence="1">Lipid-anchor</topology>
    </subcellularLocation>
</comment>
<evidence type="ECO:0000313" key="10">
    <source>
        <dbReference type="EMBL" id="MBB3131361.1"/>
    </source>
</evidence>
<dbReference type="Proteomes" id="UP000517523">
    <property type="component" value="Unassembled WGS sequence"/>
</dbReference>
<evidence type="ECO:0000256" key="6">
    <source>
        <dbReference type="ARBA" id="ARBA00023139"/>
    </source>
</evidence>
<dbReference type="EMBL" id="JACHXJ010000006">
    <property type="protein sequence ID" value="MBB3131361.1"/>
    <property type="molecule type" value="Genomic_DNA"/>
</dbReference>
<dbReference type="Pfam" id="PF05504">
    <property type="entry name" value="Spore_GerAC"/>
    <property type="match status" value="1"/>
</dbReference>
<evidence type="ECO:0000256" key="7">
    <source>
        <dbReference type="ARBA" id="ARBA00023288"/>
    </source>
</evidence>
<evidence type="ECO:0000256" key="3">
    <source>
        <dbReference type="ARBA" id="ARBA00022544"/>
    </source>
</evidence>
<feature type="domain" description="Spore germination GerAC-like C-terminal" evidence="8">
    <location>
        <begin position="208"/>
        <end position="373"/>
    </location>
</feature>
<keyword evidence="4" id="KW-0732">Signal</keyword>
<dbReference type="InterPro" id="IPR046953">
    <property type="entry name" value="Spore_GerAC-like_C"/>
</dbReference>
<dbReference type="PANTHER" id="PTHR35789:SF1">
    <property type="entry name" value="SPORE GERMINATION PROTEIN B3"/>
    <property type="match status" value="1"/>
</dbReference>
<dbReference type="AlphaFoldDB" id="A0A839TY29"/>
<evidence type="ECO:0000259" key="9">
    <source>
        <dbReference type="Pfam" id="PF25198"/>
    </source>
</evidence>
<evidence type="ECO:0000259" key="8">
    <source>
        <dbReference type="Pfam" id="PF05504"/>
    </source>
</evidence>
<dbReference type="GO" id="GO:0009847">
    <property type="term" value="P:spore germination"/>
    <property type="evidence" value="ECO:0007669"/>
    <property type="project" value="InterPro"/>
</dbReference>
<dbReference type="GO" id="GO:0016020">
    <property type="term" value="C:membrane"/>
    <property type="evidence" value="ECO:0007669"/>
    <property type="project" value="UniProtKB-SubCell"/>
</dbReference>
<evidence type="ECO:0000256" key="1">
    <source>
        <dbReference type="ARBA" id="ARBA00004635"/>
    </source>
</evidence>
<dbReference type="Gene3D" id="3.30.300.210">
    <property type="entry name" value="Nutrient germinant receptor protein C, domain 3"/>
    <property type="match status" value="1"/>
</dbReference>
<evidence type="ECO:0000256" key="2">
    <source>
        <dbReference type="ARBA" id="ARBA00007886"/>
    </source>
</evidence>
<comment type="caution">
    <text evidence="10">The sequence shown here is derived from an EMBL/GenBank/DDBJ whole genome shotgun (WGS) entry which is preliminary data.</text>
</comment>
<evidence type="ECO:0000256" key="4">
    <source>
        <dbReference type="ARBA" id="ARBA00022729"/>
    </source>
</evidence>
<keyword evidence="7" id="KW-0449">Lipoprotein</keyword>
<keyword evidence="5" id="KW-0472">Membrane</keyword>
<dbReference type="PANTHER" id="PTHR35789">
    <property type="entry name" value="SPORE GERMINATION PROTEIN B3"/>
    <property type="match status" value="1"/>
</dbReference>
<dbReference type="InterPro" id="IPR057336">
    <property type="entry name" value="GerAC_N"/>
</dbReference>
<feature type="domain" description="Spore germination protein N-terminal" evidence="9">
    <location>
        <begin position="22"/>
        <end position="192"/>
    </location>
</feature>
<reference evidence="10 11" key="1">
    <citation type="submission" date="2020-08" db="EMBL/GenBank/DDBJ databases">
        <title>Genomic Encyclopedia of Type Strains, Phase III (KMG-III): the genomes of soil and plant-associated and newly described type strains.</title>
        <authorList>
            <person name="Whitman W."/>
        </authorList>
    </citation>
    <scope>NUCLEOTIDE SEQUENCE [LARGE SCALE GENOMIC DNA]</scope>
    <source>
        <strain evidence="10 11">CECT 5831</strain>
    </source>
</reference>
<comment type="similarity">
    <text evidence="2">Belongs to the GerABKC lipoprotein family.</text>
</comment>
<dbReference type="RefSeq" id="WP_183586132.1">
    <property type="nucleotide sequence ID" value="NZ_JACHXJ010000006.1"/>
</dbReference>
<sequence length="388" mass="43266">MIRPILCIVLLAAVLLTTGCWDRTEINDLAFDMGTAFDLTEKGELQASIQIALPQQAGMTGGNNQKDKFFVLTASGKNHIELQKQLQKKLSRQLFTSHRGVIFISERLARRGLDDVLDVFTHDPHNRLRTYIMVVKDQDAKNIVQVRYPFEEGPSEAVRAAESMGGQLSVTLRDFFIAASSEGASPVTAVIQPEIPDGNIEREMFRFTGAAVFKGLKLAGFLNEKETDGLLWLTGRMGHSRITAALPEGYGNVGMVLIGAQRKITFIGGGSKVKFNVRLTGEGDLFENNTSLDVSKMQNLRIAQKALEREVEKQVRDCLFKIQKQYQSDVAGFGGVLYRSQPRKWKQIKNKWDKVFPEAEITVTVKLNLRDTGVAGPPLQLKKREIVN</sequence>
<organism evidence="10 11">
    <name type="scientific">Paenibacillus rhizosphaerae</name>
    <dbReference type="NCBI Taxonomy" id="297318"/>
    <lineage>
        <taxon>Bacteria</taxon>
        <taxon>Bacillati</taxon>
        <taxon>Bacillota</taxon>
        <taxon>Bacilli</taxon>
        <taxon>Bacillales</taxon>
        <taxon>Paenibacillaceae</taxon>
        <taxon>Paenibacillus</taxon>
    </lineage>
</organism>
<proteinExistence type="inferred from homology"/>
<dbReference type="PROSITE" id="PS51257">
    <property type="entry name" value="PROKAR_LIPOPROTEIN"/>
    <property type="match status" value="1"/>
</dbReference>
<dbReference type="InterPro" id="IPR038501">
    <property type="entry name" value="Spore_GerAC_C_sf"/>
</dbReference>
<evidence type="ECO:0000313" key="11">
    <source>
        <dbReference type="Proteomes" id="UP000517523"/>
    </source>
</evidence>
<protein>
    <submittedName>
        <fullName evidence="10">Spore germination protein KC</fullName>
    </submittedName>
</protein>
<name>A0A839TY29_9BACL</name>